<proteinExistence type="inferred from homology"/>
<dbReference type="EMBL" id="CACRTI010000004">
    <property type="protein sequence ID" value="VYT36977.1"/>
    <property type="molecule type" value="Genomic_DNA"/>
</dbReference>
<sequence>MMSKTKQEWLFQLRKCTCQATLDKVIEKNNDELTEDELANFYAAADHRLAEIITNTLYDKVPAAVWSLVR</sequence>
<evidence type="ECO:0000313" key="3">
    <source>
        <dbReference type="EMBL" id="VYT36977.1"/>
    </source>
</evidence>
<protein>
    <submittedName>
        <fullName evidence="3">Hemolysin expression-modulating protein Hha</fullName>
    </submittedName>
    <submittedName>
        <fullName evidence="2">Modulator of gene expression, with H-NS</fullName>
    </submittedName>
</protein>
<dbReference type="Proteomes" id="UP000245995">
    <property type="component" value="Chromosome CITRO92"/>
</dbReference>
<dbReference type="NCBIfam" id="NF008191">
    <property type="entry name" value="PRK10945.1"/>
    <property type="match status" value="1"/>
</dbReference>
<gene>
    <name evidence="3" type="primary">hha_2</name>
    <name evidence="2" type="synonym">hha</name>
    <name evidence="3" type="ORF">CALFYP1_04246</name>
    <name evidence="2" type="ORF">CITRO92_2587</name>
</gene>
<name>A0A6N2W573_CITAM</name>
<accession>A0A6N2W573</accession>
<dbReference type="InterPro" id="IPR007985">
    <property type="entry name" value="Hemolysn_expr_modulating_HHA"/>
</dbReference>
<dbReference type="Gene3D" id="1.20.1280.40">
    <property type="entry name" value="HHA"/>
    <property type="match status" value="1"/>
</dbReference>
<dbReference type="SUPFAM" id="SSF68989">
    <property type="entry name" value="Hemolysin expression modulating protein HHA"/>
    <property type="match status" value="1"/>
</dbReference>
<evidence type="ECO:0000313" key="2">
    <source>
        <dbReference type="EMBL" id="SAZ58014.1"/>
    </source>
</evidence>
<evidence type="ECO:0000313" key="4">
    <source>
        <dbReference type="Proteomes" id="UP000245995"/>
    </source>
</evidence>
<reference evidence="3" key="2">
    <citation type="submission" date="2019-11" db="EMBL/GenBank/DDBJ databases">
        <authorList>
            <person name="Feng L."/>
        </authorList>
    </citation>
    <scope>NUCLEOTIDE SEQUENCE</scope>
    <source>
        <strain evidence="3">CAmalonaticusLFYP1</strain>
    </source>
</reference>
<dbReference type="Pfam" id="PF05321">
    <property type="entry name" value="HHA"/>
    <property type="match status" value="1"/>
</dbReference>
<evidence type="ECO:0000256" key="1">
    <source>
        <dbReference type="ARBA" id="ARBA00010526"/>
    </source>
</evidence>
<dbReference type="EMBL" id="LT556085">
    <property type="protein sequence ID" value="SAZ58014.1"/>
    <property type="molecule type" value="Genomic_DNA"/>
</dbReference>
<comment type="similarity">
    <text evidence="1">Belongs to the Hha/YmoA/Cnu family.</text>
</comment>
<reference evidence="2 4" key="1">
    <citation type="submission" date="2016-04" db="EMBL/GenBank/DDBJ databases">
        <authorList>
            <person name="Regsiter A."/>
            <person name="William W."/>
        </authorList>
    </citation>
    <scope>NUCLEOTIDE SEQUENCE [LARGE SCALE GENOMIC DNA]</scope>
    <source>
        <strain evidence="2 4">92</strain>
    </source>
</reference>
<dbReference type="InterPro" id="IPR036666">
    <property type="entry name" value="HHA_sf"/>
</dbReference>
<organism evidence="3">
    <name type="scientific">Citrobacter amalonaticus</name>
    <dbReference type="NCBI Taxonomy" id="35703"/>
    <lineage>
        <taxon>Bacteria</taxon>
        <taxon>Pseudomonadati</taxon>
        <taxon>Pseudomonadota</taxon>
        <taxon>Gammaproteobacteria</taxon>
        <taxon>Enterobacterales</taxon>
        <taxon>Enterobacteriaceae</taxon>
        <taxon>Citrobacter</taxon>
    </lineage>
</organism>
<dbReference type="AlphaFoldDB" id="A0A6N2W573"/>